<organism evidence="2 3">
    <name type="scientific">Kutzneria albida DSM 43870</name>
    <dbReference type="NCBI Taxonomy" id="1449976"/>
    <lineage>
        <taxon>Bacteria</taxon>
        <taxon>Bacillati</taxon>
        <taxon>Actinomycetota</taxon>
        <taxon>Actinomycetes</taxon>
        <taxon>Pseudonocardiales</taxon>
        <taxon>Pseudonocardiaceae</taxon>
        <taxon>Kutzneria</taxon>
    </lineage>
</organism>
<dbReference type="KEGG" id="kal:KALB_4223"/>
<dbReference type="Proteomes" id="UP000019225">
    <property type="component" value="Chromosome"/>
</dbReference>
<dbReference type="EMBL" id="CP007155">
    <property type="protein sequence ID" value="AHH97586.1"/>
    <property type="molecule type" value="Genomic_DNA"/>
</dbReference>
<accession>W5WAK0</accession>
<proteinExistence type="predicted"/>
<evidence type="ECO:0000313" key="3">
    <source>
        <dbReference type="Proteomes" id="UP000019225"/>
    </source>
</evidence>
<dbReference type="AlphaFoldDB" id="W5WAK0"/>
<evidence type="ECO:0000259" key="1">
    <source>
        <dbReference type="Pfam" id="PF20815"/>
    </source>
</evidence>
<dbReference type="HOGENOM" id="CLU_118117_0_0_11"/>
<dbReference type="InterPro" id="IPR049311">
    <property type="entry name" value="GIY_YIG_cat"/>
</dbReference>
<evidence type="ECO:0000313" key="2">
    <source>
        <dbReference type="EMBL" id="AHH97586.1"/>
    </source>
</evidence>
<reference evidence="2 3" key="1">
    <citation type="journal article" date="2014" name="BMC Genomics">
        <title>Complete genome sequence of producer of the glycopeptide antibiotic Aculeximycin Kutzneria albida DSM 43870T, a representative of minor genus of Pseudonocardiaceae.</title>
        <authorList>
            <person name="Rebets Y."/>
            <person name="Tokovenko B."/>
            <person name="Lushchyk I."/>
            <person name="Ruckert C."/>
            <person name="Zaburannyi N."/>
            <person name="Bechthold A."/>
            <person name="Kalinowski J."/>
            <person name="Luzhetskyy A."/>
        </authorList>
    </citation>
    <scope>NUCLEOTIDE SEQUENCE [LARGE SCALE GENOMIC DNA]</scope>
    <source>
        <strain evidence="2">DSM 43870</strain>
    </source>
</reference>
<protein>
    <recommendedName>
        <fullName evidence="1">GIY-YIG catalytic domain-containing protein</fullName>
    </recommendedName>
</protein>
<keyword evidence="3" id="KW-1185">Reference proteome</keyword>
<name>W5WAK0_9PSEU</name>
<feature type="domain" description="GIY-YIG catalytic" evidence="1">
    <location>
        <begin position="44"/>
        <end position="197"/>
    </location>
</feature>
<dbReference type="eggNOG" id="ENOG5031IF5">
    <property type="taxonomic scope" value="Bacteria"/>
</dbReference>
<sequence>MSDFGEKRDDADYVKAVDELLNPVRVYSRDEVAVRDSVVPSRPGVYAWYFDQALPGVLTEGCRVGDAGTLLYVGIAPKAPPANGKPPSRQHLRQRIRYHFRGNAFGSTLRLSLGCHLTEQLDIELRRVGRSGTRLTFTKLGEDMLSEWMAAHARVAFTVHDEPWKLEHALISKEIFPLNISHNIRSPYYATLRALRAEHKRRARALPVA</sequence>
<dbReference type="Pfam" id="PF20815">
    <property type="entry name" value="GIY_YIG_2"/>
    <property type="match status" value="1"/>
</dbReference>
<dbReference type="STRING" id="1449976.KALB_4223"/>
<dbReference type="RefSeq" id="WP_025357651.1">
    <property type="nucleotide sequence ID" value="NZ_CP007155.1"/>
</dbReference>
<gene>
    <name evidence="2" type="ORF">KALB_4223</name>
</gene>